<evidence type="ECO:0000256" key="2">
    <source>
        <dbReference type="ARBA" id="ARBA00022490"/>
    </source>
</evidence>
<keyword evidence="3" id="KW-0677">Repeat</keyword>
<evidence type="ECO:0000256" key="3">
    <source>
        <dbReference type="ARBA" id="ARBA00022737"/>
    </source>
</evidence>
<organism evidence="7 8">
    <name type="scientific">Cytobacillus mangrovibacter</name>
    <dbReference type="NCBI Taxonomy" id="3299024"/>
    <lineage>
        <taxon>Bacteria</taxon>
        <taxon>Bacillati</taxon>
        <taxon>Bacillota</taxon>
        <taxon>Bacilli</taxon>
        <taxon>Bacillales</taxon>
        <taxon>Bacillaceae</taxon>
        <taxon>Cytobacillus</taxon>
    </lineage>
</organism>
<accession>A0ABW6JZS1</accession>
<dbReference type="PROSITE" id="PS50005">
    <property type="entry name" value="TPR"/>
    <property type="match status" value="2"/>
</dbReference>
<feature type="repeat" description="TPR" evidence="6">
    <location>
        <begin position="214"/>
        <end position="247"/>
    </location>
</feature>
<evidence type="ECO:0000256" key="1">
    <source>
        <dbReference type="ARBA" id="ARBA00004496"/>
    </source>
</evidence>
<name>A0ABW6JZS1_9BACI</name>
<comment type="caution">
    <text evidence="7">The sequence shown here is derived from an EMBL/GenBank/DDBJ whole genome shotgun (WGS) entry which is preliminary data.</text>
</comment>
<keyword evidence="8" id="KW-1185">Reference proteome</keyword>
<feature type="repeat" description="TPR" evidence="6">
    <location>
        <begin position="256"/>
        <end position="289"/>
    </location>
</feature>
<comment type="similarity">
    <text evidence="5">Belongs to the Rap family.</text>
</comment>
<comment type="subcellular location">
    <subcellularLocation>
        <location evidence="1">Cytoplasm</location>
    </subcellularLocation>
</comment>
<proteinExistence type="inferred from homology"/>
<evidence type="ECO:0000313" key="8">
    <source>
        <dbReference type="Proteomes" id="UP001601058"/>
    </source>
</evidence>
<dbReference type="Proteomes" id="UP001601058">
    <property type="component" value="Unassembled WGS sequence"/>
</dbReference>
<evidence type="ECO:0000256" key="4">
    <source>
        <dbReference type="ARBA" id="ARBA00022803"/>
    </source>
</evidence>
<protein>
    <submittedName>
        <fullName evidence="7">Tetratricopeptide repeat protein</fullName>
    </submittedName>
</protein>
<dbReference type="Pfam" id="PF13424">
    <property type="entry name" value="TPR_12"/>
    <property type="match status" value="2"/>
</dbReference>
<dbReference type="InterPro" id="IPR051476">
    <property type="entry name" value="Bac_ResReg_Asp_Phosphatase"/>
</dbReference>
<reference evidence="7 8" key="1">
    <citation type="submission" date="2024-08" db="EMBL/GenBank/DDBJ databases">
        <title>Two novel Cytobacillus novel species.</title>
        <authorList>
            <person name="Liu G."/>
        </authorList>
    </citation>
    <scope>NUCLEOTIDE SEQUENCE [LARGE SCALE GENOMIC DNA]</scope>
    <source>
        <strain evidence="7 8">FJAT-53684</strain>
    </source>
</reference>
<keyword evidence="2" id="KW-0963">Cytoplasm</keyword>
<dbReference type="SMART" id="SM00028">
    <property type="entry name" value="TPR"/>
    <property type="match status" value="4"/>
</dbReference>
<dbReference type="InterPro" id="IPR011990">
    <property type="entry name" value="TPR-like_helical_dom_sf"/>
</dbReference>
<dbReference type="PANTHER" id="PTHR46630:SF1">
    <property type="entry name" value="TETRATRICOPEPTIDE REPEAT PROTEIN 29"/>
    <property type="match status" value="1"/>
</dbReference>
<dbReference type="EMBL" id="JBIACJ010000007">
    <property type="protein sequence ID" value="MFE8697406.1"/>
    <property type="molecule type" value="Genomic_DNA"/>
</dbReference>
<keyword evidence="4 6" id="KW-0802">TPR repeat</keyword>
<evidence type="ECO:0000256" key="5">
    <source>
        <dbReference type="ARBA" id="ARBA00038253"/>
    </source>
</evidence>
<dbReference type="SUPFAM" id="SSF48452">
    <property type="entry name" value="TPR-like"/>
    <property type="match status" value="1"/>
</dbReference>
<dbReference type="PROSITE" id="PS50293">
    <property type="entry name" value="TPR_REGION"/>
    <property type="match status" value="1"/>
</dbReference>
<evidence type="ECO:0000256" key="6">
    <source>
        <dbReference type="PROSITE-ProRule" id="PRU00339"/>
    </source>
</evidence>
<sequence length="377" mass="43838">MSTTDIFNLEESIKEYLNEDNKTELDGIVDAFKRGTFLNVLSKIKGFRENHKINKELARILSLIEAACHSQIGESKQAAVMIRNMYEESENQSIDDLILYGNLAFMCDYKLVRKIMSDAVSQIESQEPVDKTKAAFTYLVLGEAEEHLEKYVRAIKYYKRGLNYMQEEQDNQNVLFLHFKLGALHSIINETDEAIVHLQKTLELANETNLEIKMNCLVSIAKIYGRKNEYEQAYSYLKEAISMIESSSLVSKRVHAEAYTEMAYNYFEQTQFDEAIPYYEKAIAIYPKILNYSAREFGMIYMQYAYSMEHKEQSDKLLAAIHYEKAIEQLEKTNDQELLAGALGDTILFFENIGNKKKKRFYENKFVKLTNEKAHIR</sequence>
<dbReference type="PANTHER" id="PTHR46630">
    <property type="entry name" value="TETRATRICOPEPTIDE REPEAT PROTEIN 29"/>
    <property type="match status" value="1"/>
</dbReference>
<dbReference type="InterPro" id="IPR019734">
    <property type="entry name" value="TPR_rpt"/>
</dbReference>
<dbReference type="RefSeq" id="WP_389220535.1">
    <property type="nucleotide sequence ID" value="NZ_JBIACJ010000007.1"/>
</dbReference>
<evidence type="ECO:0000313" key="7">
    <source>
        <dbReference type="EMBL" id="MFE8697406.1"/>
    </source>
</evidence>
<dbReference type="Gene3D" id="1.25.40.10">
    <property type="entry name" value="Tetratricopeptide repeat domain"/>
    <property type="match status" value="2"/>
</dbReference>
<gene>
    <name evidence="7" type="ORF">ACFYKT_13770</name>
</gene>